<dbReference type="InterPro" id="IPR009057">
    <property type="entry name" value="Homeodomain-like_sf"/>
</dbReference>
<dbReference type="InterPro" id="IPR020449">
    <property type="entry name" value="Tscrpt_reg_AraC-type_HTH"/>
</dbReference>
<evidence type="ECO:0000256" key="3">
    <source>
        <dbReference type="ARBA" id="ARBA00023163"/>
    </source>
</evidence>
<dbReference type="Gene3D" id="1.10.10.60">
    <property type="entry name" value="Homeodomain-like"/>
    <property type="match status" value="2"/>
</dbReference>
<dbReference type="InterPro" id="IPR018060">
    <property type="entry name" value="HTH_AraC"/>
</dbReference>
<keyword evidence="2" id="KW-0238">DNA-binding</keyword>
<protein>
    <recommendedName>
        <fullName evidence="4">HTH araC/xylS-type domain-containing protein</fullName>
    </recommendedName>
</protein>
<organism evidence="5 6">
    <name type="scientific">Butyricicoccus porcorum</name>
    <dbReference type="NCBI Taxonomy" id="1945634"/>
    <lineage>
        <taxon>Bacteria</taxon>
        <taxon>Bacillati</taxon>
        <taxon>Bacillota</taxon>
        <taxon>Clostridia</taxon>
        <taxon>Eubacteriales</taxon>
        <taxon>Butyricicoccaceae</taxon>
        <taxon>Butyricicoccus</taxon>
    </lineage>
</organism>
<evidence type="ECO:0000259" key="4">
    <source>
        <dbReference type="PROSITE" id="PS01124"/>
    </source>
</evidence>
<comment type="caution">
    <text evidence="5">The sequence shown here is derived from an EMBL/GenBank/DDBJ whole genome shotgun (WGS) entry which is preliminary data.</text>
</comment>
<dbReference type="PANTHER" id="PTHR43280:SF30">
    <property type="entry name" value="MMSAB OPERON REGULATORY PROTEIN"/>
    <property type="match status" value="1"/>
</dbReference>
<dbReference type="Pfam" id="PF02311">
    <property type="entry name" value="AraC_binding"/>
    <property type="match status" value="1"/>
</dbReference>
<evidence type="ECO:0000313" key="6">
    <source>
        <dbReference type="Proteomes" id="UP000194903"/>
    </source>
</evidence>
<dbReference type="SMART" id="SM00342">
    <property type="entry name" value="HTH_ARAC"/>
    <property type="match status" value="1"/>
</dbReference>
<accession>A0A252F3E5</accession>
<evidence type="ECO:0000256" key="1">
    <source>
        <dbReference type="ARBA" id="ARBA00023015"/>
    </source>
</evidence>
<keyword evidence="6" id="KW-1185">Reference proteome</keyword>
<sequence length="312" mass="35817">MYDLCYNKHSKTTCSVCIGGRHMEKGYTLTLEGKKSHFHELHMSFCGHSVCYPDNSIGPAAHPCYVLHYILDGKGQYQVDGRTYSLGKNQGFLIEPNVMSSYRSDHEDPWTYLWIGFEGSTARTLLEAMGFSHQSLTYSANCGSKLLKIVTAILKSELDGLEQELYLQAQLFQFFSCLSHDLSTDRTIFRSDKQNYYVRAAEEFIREHYADNITVQDIADAVEISRSYLSTLFQTVLHTSPSEYLADFRLTRAHEQLGITDDPVSKIAENCGYQNPLVFTRAFKKKVHVTPSQYRKSIREERKINIQQIRKQ</sequence>
<dbReference type="AlphaFoldDB" id="A0A252F3E5"/>
<feature type="domain" description="HTH araC/xylS-type" evidence="4">
    <location>
        <begin position="199"/>
        <end position="297"/>
    </location>
</feature>
<evidence type="ECO:0000256" key="2">
    <source>
        <dbReference type="ARBA" id="ARBA00023125"/>
    </source>
</evidence>
<dbReference type="PRINTS" id="PR00032">
    <property type="entry name" value="HTHARAC"/>
</dbReference>
<proteinExistence type="predicted"/>
<dbReference type="Pfam" id="PF12833">
    <property type="entry name" value="HTH_18"/>
    <property type="match status" value="1"/>
</dbReference>
<keyword evidence="1" id="KW-0805">Transcription regulation</keyword>
<dbReference type="GO" id="GO:0043565">
    <property type="term" value="F:sequence-specific DNA binding"/>
    <property type="evidence" value="ECO:0007669"/>
    <property type="project" value="InterPro"/>
</dbReference>
<dbReference type="PANTHER" id="PTHR43280">
    <property type="entry name" value="ARAC-FAMILY TRANSCRIPTIONAL REGULATOR"/>
    <property type="match status" value="1"/>
</dbReference>
<dbReference type="SUPFAM" id="SSF51215">
    <property type="entry name" value="Regulatory protein AraC"/>
    <property type="match status" value="1"/>
</dbReference>
<dbReference type="InterPro" id="IPR014710">
    <property type="entry name" value="RmlC-like_jellyroll"/>
</dbReference>
<dbReference type="SUPFAM" id="SSF46689">
    <property type="entry name" value="Homeodomain-like"/>
    <property type="match status" value="2"/>
</dbReference>
<dbReference type="InterPro" id="IPR003313">
    <property type="entry name" value="AraC-bd"/>
</dbReference>
<evidence type="ECO:0000313" key="5">
    <source>
        <dbReference type="EMBL" id="OUM20307.1"/>
    </source>
</evidence>
<dbReference type="InterPro" id="IPR037923">
    <property type="entry name" value="HTH-like"/>
</dbReference>
<dbReference type="PROSITE" id="PS01124">
    <property type="entry name" value="HTH_ARAC_FAMILY_2"/>
    <property type="match status" value="1"/>
</dbReference>
<name>A0A252F3E5_9FIRM</name>
<dbReference type="Gene3D" id="2.60.120.10">
    <property type="entry name" value="Jelly Rolls"/>
    <property type="match status" value="1"/>
</dbReference>
<reference evidence="5 6" key="1">
    <citation type="submission" date="2017-05" db="EMBL/GenBank/DDBJ databases">
        <title>Butyricicoccus porcorum sp. nov. a butyrate-producing bacterium from the swine intestinal tract.</title>
        <authorList>
            <person name="Trachsel J."/>
            <person name="Humphrey S."/>
            <person name="Allen H.K."/>
        </authorList>
    </citation>
    <scope>NUCLEOTIDE SEQUENCE [LARGE SCALE GENOMIC DNA]</scope>
    <source>
        <strain evidence="5">BB10</strain>
    </source>
</reference>
<dbReference type="Proteomes" id="UP000194903">
    <property type="component" value="Unassembled WGS sequence"/>
</dbReference>
<gene>
    <name evidence="5" type="ORF">CBW42_08320</name>
</gene>
<dbReference type="CDD" id="cd06986">
    <property type="entry name" value="cupin_MmsR-like_N"/>
    <property type="match status" value="1"/>
</dbReference>
<keyword evidence="3" id="KW-0804">Transcription</keyword>
<dbReference type="EMBL" id="NHOC01000006">
    <property type="protein sequence ID" value="OUM20307.1"/>
    <property type="molecule type" value="Genomic_DNA"/>
</dbReference>
<dbReference type="GO" id="GO:0003700">
    <property type="term" value="F:DNA-binding transcription factor activity"/>
    <property type="evidence" value="ECO:0007669"/>
    <property type="project" value="InterPro"/>
</dbReference>
<dbReference type="OrthoDB" id="9813413at2"/>